<name>A0A4P6X0F7_HYDPS</name>
<sequence>MHTQCIEQLRELAEPLAALSLTHLTPATRQKLRDDELSVNAYPTDFGGFVFVGSPRYRSPAESDLATIFEAAERAGIIWLKFDSEAPAVEGLPTFSPQDPLL</sequence>
<dbReference type="KEGG" id="hpse:HPF_12385"/>
<dbReference type="Pfam" id="PF19419">
    <property type="entry name" value="DUF5983"/>
    <property type="match status" value="1"/>
</dbReference>
<dbReference type="AlphaFoldDB" id="A0A4P6X0F7"/>
<evidence type="ECO:0000259" key="1">
    <source>
        <dbReference type="Pfam" id="PF19419"/>
    </source>
</evidence>
<gene>
    <name evidence="2" type="ORF">HPF_12385</name>
</gene>
<protein>
    <recommendedName>
        <fullName evidence="1">DUF5983 domain-containing protein</fullName>
    </recommendedName>
</protein>
<dbReference type="RefSeq" id="WP_060987327.1">
    <property type="nucleotide sequence ID" value="NZ_CP037867.1"/>
</dbReference>
<keyword evidence="3" id="KW-1185">Reference proteome</keyword>
<reference evidence="2 3" key="1">
    <citation type="submission" date="2019-03" db="EMBL/GenBank/DDBJ databases">
        <authorList>
            <person name="Sebastian G."/>
            <person name="Baumann P."/>
            <person name="Ruckert C."/>
            <person name="Kalinowski J."/>
            <person name="Nebel B."/>
            <person name="Takors R."/>
            <person name="Blombach B."/>
        </authorList>
    </citation>
    <scope>NUCLEOTIDE SEQUENCE [LARGE SCALE GENOMIC DNA]</scope>
    <source>
        <strain evidence="2 3">DSM 1084</strain>
    </source>
</reference>
<accession>A0A4P6X0F7</accession>
<dbReference type="InterPro" id="IPR046025">
    <property type="entry name" value="DUF5983"/>
</dbReference>
<proteinExistence type="predicted"/>
<dbReference type="Proteomes" id="UP000293912">
    <property type="component" value="Chromosome"/>
</dbReference>
<feature type="domain" description="DUF5983" evidence="1">
    <location>
        <begin position="17"/>
        <end position="95"/>
    </location>
</feature>
<dbReference type="EMBL" id="CP037867">
    <property type="protein sequence ID" value="QBM28489.1"/>
    <property type="molecule type" value="Genomic_DNA"/>
</dbReference>
<evidence type="ECO:0000313" key="3">
    <source>
        <dbReference type="Proteomes" id="UP000293912"/>
    </source>
</evidence>
<evidence type="ECO:0000313" key="2">
    <source>
        <dbReference type="EMBL" id="QBM28489.1"/>
    </source>
</evidence>
<organism evidence="2 3">
    <name type="scientific">Hydrogenophaga pseudoflava</name>
    <name type="common">Pseudomonas carboxydoflava</name>
    <dbReference type="NCBI Taxonomy" id="47421"/>
    <lineage>
        <taxon>Bacteria</taxon>
        <taxon>Pseudomonadati</taxon>
        <taxon>Pseudomonadota</taxon>
        <taxon>Betaproteobacteria</taxon>
        <taxon>Burkholderiales</taxon>
        <taxon>Comamonadaceae</taxon>
        <taxon>Hydrogenophaga</taxon>
    </lineage>
</organism>